<keyword evidence="3" id="KW-0238">DNA-binding</keyword>
<evidence type="ECO:0000259" key="5">
    <source>
        <dbReference type="PROSITE" id="PS50931"/>
    </source>
</evidence>
<keyword evidence="7" id="KW-1185">Reference proteome</keyword>
<reference evidence="6 7" key="1">
    <citation type="submission" date="2020-08" db="EMBL/GenBank/DDBJ databases">
        <title>Genome sequence of Diaphorobacter ruginosibacter DSM 27467T.</title>
        <authorList>
            <person name="Hyun D.-W."/>
            <person name="Bae J.-W."/>
        </authorList>
    </citation>
    <scope>NUCLEOTIDE SEQUENCE [LARGE SCALE GENOMIC DNA]</scope>
    <source>
        <strain evidence="6 7">DSM 27467</strain>
    </source>
</reference>
<evidence type="ECO:0000256" key="4">
    <source>
        <dbReference type="ARBA" id="ARBA00023163"/>
    </source>
</evidence>
<evidence type="ECO:0000256" key="3">
    <source>
        <dbReference type="ARBA" id="ARBA00023125"/>
    </source>
</evidence>
<dbReference type="Pfam" id="PF03466">
    <property type="entry name" value="LysR_substrate"/>
    <property type="match status" value="1"/>
</dbReference>
<dbReference type="SUPFAM" id="SSF53850">
    <property type="entry name" value="Periplasmic binding protein-like II"/>
    <property type="match status" value="1"/>
</dbReference>
<dbReference type="GO" id="GO:0000976">
    <property type="term" value="F:transcription cis-regulatory region binding"/>
    <property type="evidence" value="ECO:0007669"/>
    <property type="project" value="TreeGrafter"/>
</dbReference>
<evidence type="ECO:0000313" key="7">
    <source>
        <dbReference type="Proteomes" id="UP000515811"/>
    </source>
</evidence>
<protein>
    <submittedName>
        <fullName evidence="6">LysR family transcriptional regulator</fullName>
    </submittedName>
</protein>
<dbReference type="RefSeq" id="WP_187599701.1">
    <property type="nucleotide sequence ID" value="NZ_CP060714.1"/>
</dbReference>
<dbReference type="FunFam" id="1.10.10.10:FF:000001">
    <property type="entry name" value="LysR family transcriptional regulator"/>
    <property type="match status" value="1"/>
</dbReference>
<dbReference type="InterPro" id="IPR036390">
    <property type="entry name" value="WH_DNA-bd_sf"/>
</dbReference>
<comment type="similarity">
    <text evidence="1">Belongs to the LysR transcriptional regulatory family.</text>
</comment>
<sequence>MEMYQLRAYVTAATLGSVTRTAEALHVTQPAITAQIKALEEELGVALFDRRPGRISLTRAGESLLEDAQKVLDAAGWLQGRAKELQGEITGQLLIGTASDPDSLRLGSLLRALVAALPLLEIKTRYGLAQDLCEQVMSGSMQGAFYIASNMPRELEALVLQTRQYRIVAPAGLRAEILKAGWRDLAQMPWIATPAQHHTQLLLTALFARQGLAPNQIIETDTMAAGESLVRAGLGLTLLREDKALEMAEKNELVIWPHVRVPAQLGFIYARSTEHDPALVATLSQLRRVWGLSETRK</sequence>
<dbReference type="PROSITE" id="PS50931">
    <property type="entry name" value="HTH_LYSR"/>
    <property type="match status" value="1"/>
</dbReference>
<proteinExistence type="inferred from homology"/>
<evidence type="ECO:0000256" key="2">
    <source>
        <dbReference type="ARBA" id="ARBA00023015"/>
    </source>
</evidence>
<dbReference type="AlphaFoldDB" id="A0A7G9RTJ7"/>
<evidence type="ECO:0000256" key="1">
    <source>
        <dbReference type="ARBA" id="ARBA00009437"/>
    </source>
</evidence>
<keyword evidence="2" id="KW-0805">Transcription regulation</keyword>
<gene>
    <name evidence="6" type="ORF">H9K76_09020</name>
</gene>
<dbReference type="PANTHER" id="PTHR30126:SF40">
    <property type="entry name" value="HTH-TYPE TRANSCRIPTIONAL REGULATOR GLTR"/>
    <property type="match status" value="1"/>
</dbReference>
<dbReference type="SUPFAM" id="SSF46785">
    <property type="entry name" value="Winged helix' DNA-binding domain"/>
    <property type="match status" value="1"/>
</dbReference>
<keyword evidence="4" id="KW-0804">Transcription</keyword>
<dbReference type="Gene3D" id="3.40.190.290">
    <property type="match status" value="1"/>
</dbReference>
<organism evidence="6 7">
    <name type="scientific">Diaphorobacter ruginosibacter</name>
    <dbReference type="NCBI Taxonomy" id="1715720"/>
    <lineage>
        <taxon>Bacteria</taxon>
        <taxon>Pseudomonadati</taxon>
        <taxon>Pseudomonadota</taxon>
        <taxon>Betaproteobacteria</taxon>
        <taxon>Burkholderiales</taxon>
        <taxon>Comamonadaceae</taxon>
        <taxon>Diaphorobacter</taxon>
    </lineage>
</organism>
<dbReference type="KEGG" id="drg:H9K76_09020"/>
<dbReference type="Pfam" id="PF00126">
    <property type="entry name" value="HTH_1"/>
    <property type="match status" value="1"/>
</dbReference>
<dbReference type="PRINTS" id="PR00039">
    <property type="entry name" value="HTHLYSR"/>
</dbReference>
<dbReference type="InterPro" id="IPR036388">
    <property type="entry name" value="WH-like_DNA-bd_sf"/>
</dbReference>
<feature type="domain" description="HTH lysR-type" evidence="5">
    <location>
        <begin position="1"/>
        <end position="58"/>
    </location>
</feature>
<dbReference type="Gene3D" id="1.10.10.10">
    <property type="entry name" value="Winged helix-like DNA-binding domain superfamily/Winged helix DNA-binding domain"/>
    <property type="match status" value="1"/>
</dbReference>
<dbReference type="EMBL" id="CP060714">
    <property type="protein sequence ID" value="QNN58922.1"/>
    <property type="molecule type" value="Genomic_DNA"/>
</dbReference>
<dbReference type="CDD" id="cd05466">
    <property type="entry name" value="PBP2_LTTR_substrate"/>
    <property type="match status" value="1"/>
</dbReference>
<dbReference type="GO" id="GO:0003700">
    <property type="term" value="F:DNA-binding transcription factor activity"/>
    <property type="evidence" value="ECO:0007669"/>
    <property type="project" value="InterPro"/>
</dbReference>
<dbReference type="Proteomes" id="UP000515811">
    <property type="component" value="Chromosome"/>
</dbReference>
<name>A0A7G9RTJ7_9BURK</name>
<accession>A0A7G9RTJ7</accession>
<dbReference type="InterPro" id="IPR000847">
    <property type="entry name" value="LysR_HTH_N"/>
</dbReference>
<dbReference type="InterPro" id="IPR005119">
    <property type="entry name" value="LysR_subst-bd"/>
</dbReference>
<dbReference type="PANTHER" id="PTHR30126">
    <property type="entry name" value="HTH-TYPE TRANSCRIPTIONAL REGULATOR"/>
    <property type="match status" value="1"/>
</dbReference>
<evidence type="ECO:0000313" key="6">
    <source>
        <dbReference type="EMBL" id="QNN58922.1"/>
    </source>
</evidence>